<keyword evidence="3" id="KW-1185">Reference proteome</keyword>
<feature type="chain" id="PRO_5012866064" evidence="1">
    <location>
        <begin position="24"/>
        <end position="507"/>
    </location>
</feature>
<dbReference type="OrthoDB" id="1420171at2"/>
<dbReference type="RefSeq" id="WP_079716423.1">
    <property type="nucleotide sequence ID" value="NZ_FUYS01000003.1"/>
</dbReference>
<evidence type="ECO:0000313" key="2">
    <source>
        <dbReference type="EMBL" id="SKB50762.1"/>
    </source>
</evidence>
<evidence type="ECO:0000256" key="1">
    <source>
        <dbReference type="SAM" id="SignalP"/>
    </source>
</evidence>
<dbReference type="PANTHER" id="PTHR37841:SF1">
    <property type="entry name" value="DUF3298 DOMAIN-CONTAINING PROTEIN"/>
    <property type="match status" value="1"/>
</dbReference>
<accession>A0A1T5BTW4</accession>
<keyword evidence="1" id="KW-0732">Signal</keyword>
<evidence type="ECO:0000313" key="3">
    <source>
        <dbReference type="Proteomes" id="UP000190541"/>
    </source>
</evidence>
<protein>
    <submittedName>
        <fullName evidence="2">WG containing repeat-containing protein</fullName>
    </submittedName>
</protein>
<dbReference type="PANTHER" id="PTHR37841">
    <property type="entry name" value="GLR2918 PROTEIN"/>
    <property type="match status" value="1"/>
</dbReference>
<feature type="signal peptide" evidence="1">
    <location>
        <begin position="1"/>
        <end position="23"/>
    </location>
</feature>
<dbReference type="InterPro" id="IPR032774">
    <property type="entry name" value="WG_beta_rep"/>
</dbReference>
<dbReference type="Pfam" id="PF14903">
    <property type="entry name" value="WG_beta_rep"/>
    <property type="match status" value="2"/>
</dbReference>
<name>A0A1T5BTW4_9SPHI</name>
<reference evidence="2 3" key="1">
    <citation type="submission" date="2017-02" db="EMBL/GenBank/DDBJ databases">
        <authorList>
            <person name="Peterson S.W."/>
        </authorList>
    </citation>
    <scope>NUCLEOTIDE SEQUENCE [LARGE SCALE GENOMIC DNA]</scope>
    <source>
        <strain evidence="2 3">DSM 22899</strain>
    </source>
</reference>
<gene>
    <name evidence="2" type="ORF">SAMN05660226_01758</name>
</gene>
<sequence length="507" mass="57806">MRNGCAHPIALTLAAVLSTSASACMAPPVQPPSGQRTDTMKHYLYLAADGRYGYADEQMNVVIPPSFRSAGTFTSTGFAVVEDEQLRYGVIDKSGELVIPFRYRNIYLRVAGNRTLARTERTYTNRLRFWEWRFLPGFSITGGSSDSRLFDTEVKRAHVKITVLETNQTIYSQRVPAASSYGQQFAIRPLDKLHFLQGNRLFKLTDRKVKRLARHIFDEVDGGLLLQQRGNGFRLIDREGKPASGTRYRQADSLHTAINGLPLSIAVSSNRYDDACRAMVLADDEGHQYIFPDFSKAFPARIDAAAVHGVAADTVLRTARLISGMPGTDRFMLRWFNRQASWFEHTMVDTAGHWHMDPPLDNKFTVVIPSGDIRWPPAGHIIRDEAVETGWRIVAYRNIADELYEVTIKRDSTERMGVWDAGAGNWRWKPEHHYIRCLNLRQGYWTFKPGKDSLYGLYHLPSGRVVIPPKYHDMSADGTVSYYDEKLGYTRFYVNWQTQQEFREKSN</sequence>
<dbReference type="AlphaFoldDB" id="A0A1T5BTW4"/>
<organism evidence="2 3">
    <name type="scientific">Parapedobacter luteus</name>
    <dbReference type="NCBI Taxonomy" id="623280"/>
    <lineage>
        <taxon>Bacteria</taxon>
        <taxon>Pseudomonadati</taxon>
        <taxon>Bacteroidota</taxon>
        <taxon>Sphingobacteriia</taxon>
        <taxon>Sphingobacteriales</taxon>
        <taxon>Sphingobacteriaceae</taxon>
        <taxon>Parapedobacter</taxon>
    </lineage>
</organism>
<dbReference type="PROSITE" id="PS51257">
    <property type="entry name" value="PROKAR_LIPOPROTEIN"/>
    <property type="match status" value="1"/>
</dbReference>
<dbReference type="Proteomes" id="UP000190541">
    <property type="component" value="Unassembled WGS sequence"/>
</dbReference>
<proteinExistence type="predicted"/>
<dbReference type="STRING" id="623280.SAMN05660226_01758"/>
<dbReference type="EMBL" id="FUYS01000003">
    <property type="protein sequence ID" value="SKB50762.1"/>
    <property type="molecule type" value="Genomic_DNA"/>
</dbReference>